<dbReference type="EMBL" id="LXQA011430211">
    <property type="protein sequence ID" value="MCI96998.1"/>
    <property type="molecule type" value="Genomic_DNA"/>
</dbReference>
<proteinExistence type="predicted"/>
<sequence>MAPREQNPYLDSAGHAWG</sequence>
<protein>
    <submittedName>
        <fullName evidence="1">Uncharacterized protein</fullName>
    </submittedName>
</protein>
<organism evidence="1 2">
    <name type="scientific">Trifolium medium</name>
    <dbReference type="NCBI Taxonomy" id="97028"/>
    <lineage>
        <taxon>Eukaryota</taxon>
        <taxon>Viridiplantae</taxon>
        <taxon>Streptophyta</taxon>
        <taxon>Embryophyta</taxon>
        <taxon>Tracheophyta</taxon>
        <taxon>Spermatophyta</taxon>
        <taxon>Magnoliopsida</taxon>
        <taxon>eudicotyledons</taxon>
        <taxon>Gunneridae</taxon>
        <taxon>Pentapetalae</taxon>
        <taxon>rosids</taxon>
        <taxon>fabids</taxon>
        <taxon>Fabales</taxon>
        <taxon>Fabaceae</taxon>
        <taxon>Papilionoideae</taxon>
        <taxon>50 kb inversion clade</taxon>
        <taxon>NPAAA clade</taxon>
        <taxon>Hologalegina</taxon>
        <taxon>IRL clade</taxon>
        <taxon>Trifolieae</taxon>
        <taxon>Trifolium</taxon>
    </lineage>
</organism>
<feature type="non-terminal residue" evidence="1">
    <location>
        <position position="18"/>
    </location>
</feature>
<dbReference type="AlphaFoldDB" id="A0A392W8J7"/>
<reference evidence="1 2" key="1">
    <citation type="journal article" date="2018" name="Front. Plant Sci.">
        <title>Red Clover (Trifolium pratense) and Zigzag Clover (T. medium) - A Picture of Genomic Similarities and Differences.</title>
        <authorList>
            <person name="Dluhosova J."/>
            <person name="Istvanek J."/>
            <person name="Nedelnik J."/>
            <person name="Repkova J."/>
        </authorList>
    </citation>
    <scope>NUCLEOTIDE SEQUENCE [LARGE SCALE GENOMIC DNA]</scope>
    <source>
        <strain evidence="2">cv. 10/8</strain>
        <tissue evidence="1">Leaf</tissue>
    </source>
</reference>
<accession>A0A392W8J7</accession>
<evidence type="ECO:0000313" key="1">
    <source>
        <dbReference type="EMBL" id="MCI96998.1"/>
    </source>
</evidence>
<comment type="caution">
    <text evidence="1">The sequence shown here is derived from an EMBL/GenBank/DDBJ whole genome shotgun (WGS) entry which is preliminary data.</text>
</comment>
<dbReference type="Proteomes" id="UP000265520">
    <property type="component" value="Unassembled WGS sequence"/>
</dbReference>
<keyword evidence="2" id="KW-1185">Reference proteome</keyword>
<evidence type="ECO:0000313" key="2">
    <source>
        <dbReference type="Proteomes" id="UP000265520"/>
    </source>
</evidence>
<name>A0A392W8J7_9FABA</name>